<feature type="domain" description="C2" evidence="1">
    <location>
        <begin position="289"/>
        <end position="408"/>
    </location>
</feature>
<reference evidence="2" key="1">
    <citation type="submission" date="2019-03" db="EMBL/GenBank/DDBJ databases">
        <authorList>
            <person name="Mank J."/>
            <person name="Almeida P."/>
        </authorList>
    </citation>
    <scope>NUCLEOTIDE SEQUENCE</scope>
    <source>
        <strain evidence="2">78183</strain>
    </source>
</reference>
<dbReference type="PANTHER" id="PTHR47052">
    <property type="entry name" value="CONSERVED SERINE PROLINE-RICH PROTEIN (AFU_ORTHOLOGUE AFUA_2G01790)"/>
    <property type="match status" value="1"/>
</dbReference>
<dbReference type="InterPro" id="IPR000008">
    <property type="entry name" value="C2_dom"/>
</dbReference>
<dbReference type="Gene3D" id="2.60.40.150">
    <property type="entry name" value="C2 domain"/>
    <property type="match status" value="3"/>
</dbReference>
<dbReference type="AlphaFoldDB" id="A0A6N2LW51"/>
<evidence type="ECO:0000259" key="1">
    <source>
        <dbReference type="PROSITE" id="PS50004"/>
    </source>
</evidence>
<dbReference type="EMBL" id="CAADRP010001619">
    <property type="protein sequence ID" value="VFU45462.1"/>
    <property type="molecule type" value="Genomic_DNA"/>
</dbReference>
<dbReference type="PANTHER" id="PTHR47052:SF3">
    <property type="entry name" value="INGRESSION PROTEIN 1"/>
    <property type="match status" value="1"/>
</dbReference>
<dbReference type="Pfam" id="PF00168">
    <property type="entry name" value="C2"/>
    <property type="match status" value="3"/>
</dbReference>
<dbReference type="SMART" id="SM00239">
    <property type="entry name" value="C2"/>
    <property type="match status" value="3"/>
</dbReference>
<name>A0A6N2LW51_SALVM</name>
<dbReference type="PROSITE" id="PS50004">
    <property type="entry name" value="C2"/>
    <property type="match status" value="3"/>
</dbReference>
<sequence length="538" mass="58841">MDFATRSLRCVEYGGNKFRTRTCTDGGKNPTFQEKFVFTLIEGLREMTVAVWNSNTLTYDDFIGSGKIHLHKVLSQGFDDATWSLQTNTGRYAGEVRLIMHYANANRGATGYANSAPPYGAPVPQAQGAYYSQPPTAYPGSFPYPPPAYPPPPPATYPPAAFRTRTCTDGGKNPTFQEKFVFTLIEGLREMTVAVWNSNTLTYDDFIGSGKIHLHKVLSQGFDDASWSLQSKSGRYAGEIRLIMHYANANRAATDNANSAPPYYSQPPTAYPGSLPYPSYPPSSAYPPSAYPPPPPATYPPAPYAAPSAYYPPVVGCTRLKDTEWISRQDPYVCVEYASNKFRTRTCTDGGKNPTFQEKFVFTLIEGLREMTVAVWNSNTLTFDDFIGSGKIQLQKVLSQGFDDATWPLQSKTGRYSGEVRLMMHYANANRAATGYANSAPPYGAPVPQVSSYSAPPPAYGASYSQPPTAYPGSFPYPSYPPSSAYPPSAYPPPPPATYPPAPYAAPSAYPPQPYPPPPQASPYYPPGPFPGIYPPQY</sequence>
<dbReference type="SUPFAM" id="SSF49562">
    <property type="entry name" value="C2 domain (Calcium/lipid-binding domain, CaLB)"/>
    <property type="match status" value="3"/>
</dbReference>
<proteinExistence type="predicted"/>
<dbReference type="InterPro" id="IPR035892">
    <property type="entry name" value="C2_domain_sf"/>
</dbReference>
<protein>
    <recommendedName>
        <fullName evidence="1">C2 domain-containing protein</fullName>
    </recommendedName>
</protein>
<feature type="domain" description="C2" evidence="1">
    <location>
        <begin position="1"/>
        <end position="84"/>
    </location>
</feature>
<feature type="domain" description="C2" evidence="1">
    <location>
        <begin position="92"/>
        <end position="228"/>
    </location>
</feature>
<evidence type="ECO:0000313" key="2">
    <source>
        <dbReference type="EMBL" id="VFU45462.1"/>
    </source>
</evidence>
<gene>
    <name evidence="2" type="ORF">SVIM_LOCUS284438</name>
</gene>
<accession>A0A6N2LW51</accession>
<dbReference type="InterPro" id="IPR052981">
    <property type="entry name" value="Ingression_C2_domain"/>
</dbReference>
<organism evidence="2">
    <name type="scientific">Salix viminalis</name>
    <name type="common">Common osier</name>
    <name type="synonym">Basket willow</name>
    <dbReference type="NCBI Taxonomy" id="40686"/>
    <lineage>
        <taxon>Eukaryota</taxon>
        <taxon>Viridiplantae</taxon>
        <taxon>Streptophyta</taxon>
        <taxon>Embryophyta</taxon>
        <taxon>Tracheophyta</taxon>
        <taxon>Spermatophyta</taxon>
        <taxon>Magnoliopsida</taxon>
        <taxon>eudicotyledons</taxon>
        <taxon>Gunneridae</taxon>
        <taxon>Pentapetalae</taxon>
        <taxon>rosids</taxon>
        <taxon>fabids</taxon>
        <taxon>Malpighiales</taxon>
        <taxon>Salicaceae</taxon>
        <taxon>Saliceae</taxon>
        <taxon>Salix</taxon>
    </lineage>
</organism>
<dbReference type="CDD" id="cd00030">
    <property type="entry name" value="C2"/>
    <property type="match status" value="2"/>
</dbReference>